<organism evidence="1 2">
    <name type="scientific">Juglans regia</name>
    <name type="common">English walnut</name>
    <dbReference type="NCBI Taxonomy" id="51240"/>
    <lineage>
        <taxon>Eukaryota</taxon>
        <taxon>Viridiplantae</taxon>
        <taxon>Streptophyta</taxon>
        <taxon>Embryophyta</taxon>
        <taxon>Tracheophyta</taxon>
        <taxon>Spermatophyta</taxon>
        <taxon>Magnoliopsida</taxon>
        <taxon>eudicotyledons</taxon>
        <taxon>Gunneridae</taxon>
        <taxon>Pentapetalae</taxon>
        <taxon>rosids</taxon>
        <taxon>fabids</taxon>
        <taxon>Fagales</taxon>
        <taxon>Juglandaceae</taxon>
        <taxon>Juglans</taxon>
    </lineage>
</organism>
<dbReference type="EMBL" id="LIHL02000010">
    <property type="protein sequence ID" value="KAF5458894.1"/>
    <property type="molecule type" value="Genomic_DNA"/>
</dbReference>
<dbReference type="AlphaFoldDB" id="A0A833UUZ8"/>
<protein>
    <submittedName>
        <fullName evidence="1">Uncharacterized protein</fullName>
    </submittedName>
</protein>
<name>A0A833UUZ8_JUGRE</name>
<reference evidence="1" key="1">
    <citation type="submission" date="2015-10" db="EMBL/GenBank/DDBJ databases">
        <authorList>
            <person name="Martinez-Garcia P.J."/>
            <person name="Crepeau M.W."/>
            <person name="Puiu D."/>
            <person name="Gonzalez-Ibeas D."/>
            <person name="Whalen J."/>
            <person name="Stevens K."/>
            <person name="Paul R."/>
            <person name="Butterfield T."/>
            <person name="Britton M."/>
            <person name="Reagan R."/>
            <person name="Chakraborty S."/>
            <person name="Walawage S.L."/>
            <person name="Vasquez-Gross H.A."/>
            <person name="Cardeno C."/>
            <person name="Famula R."/>
            <person name="Pratt K."/>
            <person name="Kuruganti S."/>
            <person name="Aradhya M.K."/>
            <person name="Leslie C.A."/>
            <person name="Dandekar A.M."/>
            <person name="Salzberg S.L."/>
            <person name="Wegrzyn J.L."/>
            <person name="Langley C.H."/>
            <person name="Neale D.B."/>
        </authorList>
    </citation>
    <scope>NUCLEOTIDE SEQUENCE</scope>
    <source>
        <tissue evidence="1">Leaves</tissue>
    </source>
</reference>
<evidence type="ECO:0000313" key="2">
    <source>
        <dbReference type="Proteomes" id="UP000619265"/>
    </source>
</evidence>
<dbReference type="Proteomes" id="UP000619265">
    <property type="component" value="Unassembled WGS sequence"/>
</dbReference>
<comment type="caution">
    <text evidence="1">The sequence shown here is derived from an EMBL/GenBank/DDBJ whole genome shotgun (WGS) entry which is preliminary data.</text>
</comment>
<reference evidence="1" key="2">
    <citation type="submission" date="2020-03" db="EMBL/GenBank/DDBJ databases">
        <title>Walnut 2.0.</title>
        <authorList>
            <person name="Marrano A."/>
            <person name="Britton M."/>
            <person name="Zimin A.V."/>
            <person name="Zaini P.A."/>
            <person name="Workman R."/>
            <person name="Puiu D."/>
            <person name="Bianco L."/>
            <person name="Allen B.J."/>
            <person name="Troggio M."/>
            <person name="Leslie C.A."/>
            <person name="Timp W."/>
            <person name="Dendekar A."/>
            <person name="Salzberg S.L."/>
            <person name="Neale D.B."/>
        </authorList>
    </citation>
    <scope>NUCLEOTIDE SEQUENCE</scope>
    <source>
        <tissue evidence="1">Leaves</tissue>
    </source>
</reference>
<sequence length="231" mass="25902">MAEKFLAKFFPPMFYNGLKGQTRTIVDAAFGGTLMSKTAEGATYLLEEMASNNYQWPTERTMTMKVLGIHKLEPLAALSVQVATLSHQISALTTQKIPQSAKYVAATSMIVPNNERSEEQVQYINNRNYNYCGNLMPNYYHLGFQNHENLSYGNTKNVLQPHLGFDSQPSEKNMSLEDAMVSFVDETNARFKKTDSRLDNIETHCSNMGAAIKNIEAQIGELATTINAQQR</sequence>
<proteinExistence type="predicted"/>
<gene>
    <name evidence="1" type="ORF">F2P56_022888</name>
</gene>
<accession>A0A833UUZ8</accession>
<dbReference type="Gramene" id="Jr10_19520_p1">
    <property type="protein sequence ID" value="cds.Jr10_19520_p1"/>
    <property type="gene ID" value="Jr10_19520"/>
</dbReference>
<evidence type="ECO:0000313" key="1">
    <source>
        <dbReference type="EMBL" id="KAF5458894.1"/>
    </source>
</evidence>